<dbReference type="SUPFAM" id="SSF50249">
    <property type="entry name" value="Nucleic acid-binding proteins"/>
    <property type="match status" value="1"/>
</dbReference>
<dbReference type="EMBL" id="QRTC01000009">
    <property type="protein sequence ID" value="RGQ42838.1"/>
    <property type="molecule type" value="Genomic_DNA"/>
</dbReference>
<evidence type="ECO:0000313" key="6">
    <source>
        <dbReference type="Proteomes" id="UP000284751"/>
    </source>
</evidence>
<dbReference type="GO" id="GO:0006260">
    <property type="term" value="P:DNA replication"/>
    <property type="evidence" value="ECO:0007669"/>
    <property type="project" value="InterPro"/>
</dbReference>
<feature type="compositionally biased region" description="Polar residues" evidence="4">
    <location>
        <begin position="111"/>
        <end position="123"/>
    </location>
</feature>
<comment type="subunit">
    <text evidence="2">Homotetramer.</text>
</comment>
<evidence type="ECO:0000256" key="3">
    <source>
        <dbReference type="PIRNR" id="PIRNR002070"/>
    </source>
</evidence>
<dbReference type="HAMAP" id="MF_00984">
    <property type="entry name" value="SSB"/>
    <property type="match status" value="1"/>
</dbReference>
<dbReference type="PANTHER" id="PTHR10302:SF27">
    <property type="entry name" value="SINGLE-STRANDED DNA-BINDING PROTEIN"/>
    <property type="match status" value="1"/>
</dbReference>
<dbReference type="GO" id="GO:0009295">
    <property type="term" value="C:nucleoid"/>
    <property type="evidence" value="ECO:0007669"/>
    <property type="project" value="TreeGrafter"/>
</dbReference>
<dbReference type="PROSITE" id="PS50935">
    <property type="entry name" value="SSB"/>
    <property type="match status" value="1"/>
</dbReference>
<dbReference type="GO" id="GO:0003697">
    <property type="term" value="F:single-stranded DNA binding"/>
    <property type="evidence" value="ECO:0007669"/>
    <property type="project" value="UniProtKB-UniRule"/>
</dbReference>
<comment type="caution">
    <text evidence="2">Lacks conserved residue(s) required for the propagation of feature annotation.</text>
</comment>
<dbReference type="InterPro" id="IPR012340">
    <property type="entry name" value="NA-bd_OB-fold"/>
</dbReference>
<accession>A0A412AYW5</accession>
<dbReference type="NCBIfam" id="TIGR00621">
    <property type="entry name" value="ssb"/>
    <property type="match status" value="1"/>
</dbReference>
<name>A0A412AYW5_9FIRM</name>
<gene>
    <name evidence="5" type="primary">ssb</name>
    <name evidence="5" type="ORF">DWY99_03870</name>
</gene>
<dbReference type="AlphaFoldDB" id="A0A412AYW5"/>
<dbReference type="CDD" id="cd04496">
    <property type="entry name" value="SSB_OBF"/>
    <property type="match status" value="1"/>
</dbReference>
<feature type="region of interest" description="Disordered" evidence="4">
    <location>
        <begin position="103"/>
        <end position="150"/>
    </location>
</feature>
<dbReference type="PANTHER" id="PTHR10302">
    <property type="entry name" value="SINGLE-STRANDED DNA-BINDING PROTEIN"/>
    <property type="match status" value="1"/>
</dbReference>
<dbReference type="Gene3D" id="2.40.50.140">
    <property type="entry name" value="Nucleic acid-binding proteins"/>
    <property type="match status" value="1"/>
</dbReference>
<dbReference type="InterPro" id="IPR011344">
    <property type="entry name" value="ssDNA-bd"/>
</dbReference>
<evidence type="ECO:0000256" key="1">
    <source>
        <dbReference type="ARBA" id="ARBA00023125"/>
    </source>
</evidence>
<reference evidence="5 6" key="1">
    <citation type="submission" date="2018-08" db="EMBL/GenBank/DDBJ databases">
        <title>A genome reference for cultivated species of the human gut microbiota.</title>
        <authorList>
            <person name="Zou Y."/>
            <person name="Xue W."/>
            <person name="Luo G."/>
        </authorList>
    </citation>
    <scope>NUCLEOTIDE SEQUENCE [LARGE SCALE GENOMIC DNA]</scope>
    <source>
        <strain evidence="5 6">AF28-26</strain>
    </source>
</reference>
<dbReference type="PIRSF" id="PIRSF002070">
    <property type="entry name" value="SSB"/>
    <property type="match status" value="1"/>
</dbReference>
<dbReference type="Pfam" id="PF00436">
    <property type="entry name" value="SSB"/>
    <property type="match status" value="1"/>
</dbReference>
<protein>
    <recommendedName>
        <fullName evidence="2 3">Single-stranded DNA-binding protein</fullName>
        <shortName evidence="2">SSB</shortName>
    </recommendedName>
</protein>
<dbReference type="InterPro" id="IPR000424">
    <property type="entry name" value="Primosome_PriB/ssb"/>
</dbReference>
<evidence type="ECO:0000256" key="4">
    <source>
        <dbReference type="SAM" id="MobiDB-lite"/>
    </source>
</evidence>
<evidence type="ECO:0000313" key="5">
    <source>
        <dbReference type="EMBL" id="RGQ42838.1"/>
    </source>
</evidence>
<organism evidence="5 6">
    <name type="scientific">[Clostridium] leptum</name>
    <dbReference type="NCBI Taxonomy" id="1535"/>
    <lineage>
        <taxon>Bacteria</taxon>
        <taxon>Bacillati</taxon>
        <taxon>Bacillota</taxon>
        <taxon>Clostridia</taxon>
        <taxon>Eubacteriales</taxon>
        <taxon>Oscillospiraceae</taxon>
        <taxon>Oscillospiraceae incertae sedis</taxon>
    </lineage>
</organism>
<dbReference type="Proteomes" id="UP000284751">
    <property type="component" value="Unassembled WGS sequence"/>
</dbReference>
<dbReference type="PROSITE" id="PS51257">
    <property type="entry name" value="PROKAR_LIPOPROTEIN"/>
    <property type="match status" value="1"/>
</dbReference>
<keyword evidence="1 2" id="KW-0238">DNA-binding</keyword>
<evidence type="ECO:0000256" key="2">
    <source>
        <dbReference type="HAMAP-Rule" id="MF_00984"/>
    </source>
</evidence>
<comment type="caution">
    <text evidence="5">The sequence shown here is derived from an EMBL/GenBank/DDBJ whole genome shotgun (WGS) entry which is preliminary data.</text>
</comment>
<proteinExistence type="inferred from homology"/>
<sequence>MLNRITITGRLTHDPELRTTQSNISVTSFSIACQRNFKNGNGERETDFFDVTAWRSTAEFVTRYFSKGSLITVDGRLESRKYTDKDGNNRVAIEIKADNVYFGESKENKETSQTSASPVSNSEDFVPDFSTAEVTGDDDLPFDEFPPFPG</sequence>